<proteinExistence type="predicted"/>
<reference evidence="2" key="2">
    <citation type="journal article" date="2018" name="Nat. Commun.">
        <title>Tailed giant Tupanvirus possesses the most complete translational apparatus of the known virosphere.</title>
        <authorList>
            <person name="Abrahao J."/>
            <person name="Silva L."/>
            <person name="Silva L.S."/>
            <person name="Khalil J.Y.B."/>
            <person name="Rodrigues R."/>
            <person name="Arantes T."/>
            <person name="Assis F."/>
            <person name="Boratto P."/>
            <person name="Andrade M."/>
            <person name="Kroon E.G."/>
            <person name="Ribeiro B."/>
            <person name="Bergier I."/>
            <person name="Seligmann H."/>
            <person name="Ghigo E."/>
            <person name="Colson P."/>
            <person name="Levasseur A."/>
            <person name="Kroemer G."/>
            <person name="Raoult D."/>
            <person name="La Scola B."/>
        </authorList>
    </citation>
    <scope>NUCLEOTIDE SEQUENCE [LARGE SCALE GENOMIC DNA]</scope>
    <source>
        <strain evidence="2">Deep ocean</strain>
    </source>
</reference>
<name>A0A6N1NMX3_9VIRU</name>
<dbReference type="RefSeq" id="YP_010780868.1">
    <property type="nucleotide sequence ID" value="NC_075038.1"/>
</dbReference>
<dbReference type="GeneID" id="80517559"/>
<evidence type="ECO:0000256" key="1">
    <source>
        <dbReference type="SAM" id="Coils"/>
    </source>
</evidence>
<feature type="coiled-coil region" evidence="1">
    <location>
        <begin position="26"/>
        <end position="53"/>
    </location>
</feature>
<dbReference type="EMBL" id="MF405918">
    <property type="protein sequence ID" value="QKU34247.1"/>
    <property type="molecule type" value="Genomic_DNA"/>
</dbReference>
<protein>
    <submittedName>
        <fullName evidence="2">Putative ORFan</fullName>
    </submittedName>
</protein>
<accession>A0A6N1NMX3</accession>
<sequence length="103" mass="12650">MEDFDEQIKIIRKELHQKYLQYLNSIQQEQQDISNINNNIEELRKDVEEYIDVELDTKENLQPLYQNTYGNKCQMYTSIPTIKENYYDRYGERKIPKIPRSRR</sequence>
<dbReference type="KEGG" id="vg:80517559"/>
<evidence type="ECO:0000313" key="2">
    <source>
        <dbReference type="EMBL" id="QKU34247.1"/>
    </source>
</evidence>
<organism evidence="2">
    <name type="scientific">Tupanvirus deep ocean</name>
    <dbReference type="NCBI Taxonomy" id="2126984"/>
    <lineage>
        <taxon>Viruses</taxon>
        <taxon>Varidnaviria</taxon>
        <taxon>Bamfordvirae</taxon>
        <taxon>Nucleocytoviricota</taxon>
        <taxon>Megaviricetes</taxon>
        <taxon>Imitervirales</taxon>
        <taxon>Mimiviridae</taxon>
        <taxon>Megamimivirinae</taxon>
        <taxon>Tupanvirus</taxon>
        <taxon>Tupanvirus altamarinense</taxon>
    </lineage>
</organism>
<keyword evidence="1" id="KW-0175">Coiled coil</keyword>
<reference evidence="2" key="1">
    <citation type="submission" date="2017-06" db="EMBL/GenBank/DDBJ databases">
        <authorList>
            <person name="Assis F.L."/>
            <person name="Abrahao J.S."/>
            <person name="Silva L."/>
            <person name="Khalil J.B."/>
            <person name="Rodrigues R."/>
            <person name="Silva L.S."/>
            <person name="Boratto P."/>
            <person name="Andrade M."/>
            <person name="Kroon E.G."/>
            <person name="Ribeiro B."/>
            <person name="Bergier I."/>
            <person name="Seligmann H."/>
            <person name="Ghigo E."/>
            <person name="Colson P."/>
            <person name="Levasseur A."/>
            <person name="Raoult D."/>
            <person name="Scola B.L."/>
        </authorList>
    </citation>
    <scope>NUCLEOTIDE SEQUENCE</scope>
    <source>
        <strain evidence="2">Deep ocean</strain>
    </source>
</reference>